<dbReference type="STRING" id="8078.ENSFHEP00000000704"/>
<dbReference type="Pfam" id="PF01033">
    <property type="entry name" value="Somatomedin_B"/>
    <property type="match status" value="2"/>
</dbReference>
<feature type="domain" description="SMB" evidence="5">
    <location>
        <begin position="54"/>
        <end position="92"/>
    </location>
</feature>
<dbReference type="PANTHER" id="PTHR22917:SF8">
    <property type="entry name" value="PROTEOGLYCAN 4 ISOFORM X1"/>
    <property type="match status" value="1"/>
</dbReference>
<accession>A0A3Q2NP16</accession>
<dbReference type="InterPro" id="IPR036024">
    <property type="entry name" value="Somatomedin_B-like_dom_sf"/>
</dbReference>
<dbReference type="InterPro" id="IPR036375">
    <property type="entry name" value="Hemopexin-like_dom_sf"/>
</dbReference>
<dbReference type="InterPro" id="IPR001212">
    <property type="entry name" value="Somatomedin_B_dom"/>
</dbReference>
<dbReference type="SMART" id="SM00120">
    <property type="entry name" value="HX"/>
    <property type="match status" value="2"/>
</dbReference>
<feature type="signal peptide" evidence="4">
    <location>
        <begin position="1"/>
        <end position="18"/>
    </location>
</feature>
<dbReference type="AlphaFoldDB" id="A0A3Q2NP16"/>
<dbReference type="PANTHER" id="PTHR22917">
    <property type="entry name" value="HEMOPEXIN DOMAIN-CONTAINING PROTEIN"/>
    <property type="match status" value="1"/>
</dbReference>
<dbReference type="PROSITE" id="PS50958">
    <property type="entry name" value="SMB_2"/>
    <property type="match status" value="2"/>
</dbReference>
<keyword evidence="1 4" id="KW-0732">Signal</keyword>
<name>A0A3Q2NP16_FUNHE</name>
<proteinExistence type="predicted"/>
<keyword evidence="2" id="KW-1015">Disulfide bond</keyword>
<dbReference type="Proteomes" id="UP000265000">
    <property type="component" value="Unplaced"/>
</dbReference>
<evidence type="ECO:0000256" key="2">
    <source>
        <dbReference type="ARBA" id="ARBA00023157"/>
    </source>
</evidence>
<protein>
    <submittedName>
        <fullName evidence="6">Proteoglycan 4a</fullName>
    </submittedName>
</protein>
<feature type="repeat" description="Hemopexin" evidence="3">
    <location>
        <begin position="211"/>
        <end position="259"/>
    </location>
</feature>
<dbReference type="GeneTree" id="ENSGT00530000063751"/>
<dbReference type="SUPFAM" id="SSF50923">
    <property type="entry name" value="Hemopexin-like domain"/>
    <property type="match status" value="1"/>
</dbReference>
<dbReference type="Gene3D" id="2.110.10.10">
    <property type="entry name" value="Hemopexin-like domain"/>
    <property type="match status" value="1"/>
</dbReference>
<evidence type="ECO:0000256" key="3">
    <source>
        <dbReference type="PROSITE-ProRule" id="PRU01011"/>
    </source>
</evidence>
<dbReference type="InterPro" id="IPR018487">
    <property type="entry name" value="Hemopexin-like_repeat"/>
</dbReference>
<dbReference type="Gene3D" id="4.10.410.20">
    <property type="match status" value="2"/>
</dbReference>
<dbReference type="Ensembl" id="ENSFHET00000015089.1">
    <property type="protein sequence ID" value="ENSFHEP00000000704.1"/>
    <property type="gene ID" value="ENSFHEG00000001429.1"/>
</dbReference>
<dbReference type="PROSITE" id="PS51642">
    <property type="entry name" value="HEMOPEXIN_2"/>
    <property type="match status" value="1"/>
</dbReference>
<organism evidence="6 7">
    <name type="scientific">Fundulus heteroclitus</name>
    <name type="common">Killifish</name>
    <name type="synonym">Mummichog</name>
    <dbReference type="NCBI Taxonomy" id="8078"/>
    <lineage>
        <taxon>Eukaryota</taxon>
        <taxon>Metazoa</taxon>
        <taxon>Chordata</taxon>
        <taxon>Craniata</taxon>
        <taxon>Vertebrata</taxon>
        <taxon>Euteleostomi</taxon>
        <taxon>Actinopterygii</taxon>
        <taxon>Neopterygii</taxon>
        <taxon>Teleostei</taxon>
        <taxon>Neoteleostei</taxon>
        <taxon>Acanthomorphata</taxon>
        <taxon>Ovalentaria</taxon>
        <taxon>Atherinomorphae</taxon>
        <taxon>Cyprinodontiformes</taxon>
        <taxon>Fundulidae</taxon>
        <taxon>Fundulus</taxon>
    </lineage>
</organism>
<evidence type="ECO:0000313" key="7">
    <source>
        <dbReference type="Proteomes" id="UP000265000"/>
    </source>
</evidence>
<reference evidence="6" key="1">
    <citation type="submission" date="2025-08" db="UniProtKB">
        <authorList>
            <consortium name="Ensembl"/>
        </authorList>
    </citation>
    <scope>IDENTIFICATION</scope>
</reference>
<keyword evidence="7" id="KW-1185">Reference proteome</keyword>
<dbReference type="GO" id="GO:0005615">
    <property type="term" value="C:extracellular space"/>
    <property type="evidence" value="ECO:0007669"/>
    <property type="project" value="TreeGrafter"/>
</dbReference>
<evidence type="ECO:0000256" key="4">
    <source>
        <dbReference type="SAM" id="SignalP"/>
    </source>
</evidence>
<dbReference type="Pfam" id="PF00045">
    <property type="entry name" value="Hemopexin"/>
    <property type="match status" value="1"/>
</dbReference>
<dbReference type="SMART" id="SM00201">
    <property type="entry name" value="SO"/>
    <property type="match status" value="2"/>
</dbReference>
<evidence type="ECO:0000313" key="6">
    <source>
        <dbReference type="Ensembl" id="ENSFHEP00000000704.1"/>
    </source>
</evidence>
<feature type="chain" id="PRO_5018595174" evidence="4">
    <location>
        <begin position="19"/>
        <end position="403"/>
    </location>
</feature>
<dbReference type="InterPro" id="IPR051298">
    <property type="entry name" value="Heme_transport/Cell_adhesion"/>
</dbReference>
<reference evidence="6" key="2">
    <citation type="submission" date="2025-09" db="UniProtKB">
        <authorList>
            <consortium name="Ensembl"/>
        </authorList>
    </citation>
    <scope>IDENTIFICATION</scope>
</reference>
<dbReference type="SUPFAM" id="SSF90188">
    <property type="entry name" value="Somatomedin B domain"/>
    <property type="match status" value="2"/>
</dbReference>
<feature type="domain" description="SMB" evidence="5">
    <location>
        <begin position="10"/>
        <end position="53"/>
    </location>
</feature>
<dbReference type="PROSITE" id="PS00524">
    <property type="entry name" value="SMB_1"/>
    <property type="match status" value="2"/>
</dbReference>
<evidence type="ECO:0000259" key="5">
    <source>
        <dbReference type="PROSITE" id="PS50958"/>
    </source>
</evidence>
<evidence type="ECO:0000256" key="1">
    <source>
        <dbReference type="ARBA" id="ARBA00022729"/>
    </source>
</evidence>
<sequence>MALSFVSWLSLCSCVGRCGEVFTRGQQCTCDFGCLQHNECCPDFQATCTTTPSCQGRCGETFRRGRTCECDPQCVQFNTCCQDFQLHCGQNHLSPNFFWTCASQNSSNPLNILTILSPQTSLYNIPVGLLPRQVSTSPGGAHHFPAGQLSQPNNDAPVLDGRLCSEAPINGLTALSNGTTLIFKGELFWAVDSIRGSIGPPQNITETLGVPSPIDTVFTRINCNRNTYIIKGDQCWRLDENLVMEPGYPKPLSSEFPGLTGRISAALVVPASRSTPETVFFFKTGDVMQRFTFLPGSTASCGDKPRSSMQKNVAQQADVLLSGEINIKVSLTGFPTPVTSALSTPVPQSTNQYQHFVFSGPPATLTPLPIPILSPLLSATNPAVQNQNPSHPANSIRFWLRCP</sequence>